<dbReference type="CDD" id="cd00143">
    <property type="entry name" value="PP2Cc"/>
    <property type="match status" value="1"/>
</dbReference>
<comment type="caution">
    <text evidence="2">The sequence shown here is derived from an EMBL/GenBank/DDBJ whole genome shotgun (WGS) entry which is preliminary data.</text>
</comment>
<dbReference type="InterPro" id="IPR015655">
    <property type="entry name" value="PP2C"/>
</dbReference>
<keyword evidence="3" id="KW-1185">Reference proteome</keyword>
<name>A0A9D4V2D2_ADICA</name>
<dbReference type="SMART" id="SM00332">
    <property type="entry name" value="PP2Cc"/>
    <property type="match status" value="1"/>
</dbReference>
<dbReference type="PANTHER" id="PTHR13832:SF301">
    <property type="entry name" value="PROTEIN PHOSPHATASE 2C 29"/>
    <property type="match status" value="1"/>
</dbReference>
<dbReference type="Pfam" id="PF00481">
    <property type="entry name" value="PP2C"/>
    <property type="match status" value="2"/>
</dbReference>
<accession>A0A9D4V2D2</accession>
<dbReference type="GO" id="GO:0004722">
    <property type="term" value="F:protein serine/threonine phosphatase activity"/>
    <property type="evidence" value="ECO:0007669"/>
    <property type="project" value="InterPro"/>
</dbReference>
<organism evidence="2 3">
    <name type="scientific">Adiantum capillus-veneris</name>
    <name type="common">Maidenhair fern</name>
    <dbReference type="NCBI Taxonomy" id="13818"/>
    <lineage>
        <taxon>Eukaryota</taxon>
        <taxon>Viridiplantae</taxon>
        <taxon>Streptophyta</taxon>
        <taxon>Embryophyta</taxon>
        <taxon>Tracheophyta</taxon>
        <taxon>Polypodiopsida</taxon>
        <taxon>Polypodiidae</taxon>
        <taxon>Polypodiales</taxon>
        <taxon>Pteridineae</taxon>
        <taxon>Pteridaceae</taxon>
        <taxon>Vittarioideae</taxon>
        <taxon>Adiantum</taxon>
    </lineage>
</organism>
<dbReference type="Proteomes" id="UP000886520">
    <property type="component" value="Chromosome 6"/>
</dbReference>
<dbReference type="SUPFAM" id="SSF81606">
    <property type="entry name" value="PP2C-like"/>
    <property type="match status" value="1"/>
</dbReference>
<evidence type="ECO:0000313" key="2">
    <source>
        <dbReference type="EMBL" id="KAI5078304.1"/>
    </source>
</evidence>
<dbReference type="InterPro" id="IPR001932">
    <property type="entry name" value="PPM-type_phosphatase-like_dom"/>
</dbReference>
<protein>
    <recommendedName>
        <fullName evidence="1">PPM-type phosphatase domain-containing protein</fullName>
    </recommendedName>
</protein>
<reference evidence="2" key="1">
    <citation type="submission" date="2021-01" db="EMBL/GenBank/DDBJ databases">
        <title>Adiantum capillus-veneris genome.</title>
        <authorList>
            <person name="Fang Y."/>
            <person name="Liao Q."/>
        </authorList>
    </citation>
    <scope>NUCLEOTIDE SEQUENCE</scope>
    <source>
        <strain evidence="2">H3</strain>
        <tissue evidence="2">Leaf</tissue>
    </source>
</reference>
<dbReference type="EMBL" id="JABFUD020000006">
    <property type="protein sequence ID" value="KAI5078304.1"/>
    <property type="molecule type" value="Genomic_DNA"/>
</dbReference>
<proteinExistence type="predicted"/>
<dbReference type="OrthoDB" id="420076at2759"/>
<evidence type="ECO:0000259" key="1">
    <source>
        <dbReference type="PROSITE" id="PS51746"/>
    </source>
</evidence>
<dbReference type="AlphaFoldDB" id="A0A9D4V2D2"/>
<dbReference type="PANTHER" id="PTHR13832">
    <property type="entry name" value="PROTEIN PHOSPHATASE 2C"/>
    <property type="match status" value="1"/>
</dbReference>
<sequence length="708" mass="78905">MGSGLSRSMVGCFMPLPVQQNTKQHSNALFSNPSDEGLGHSFCYIRPSVESPLHIAHSKTVSEAVSEDGHSFYGSHAPDQSHGEHLELSKIYPETTFKAISGAGFRMHALLYIPSSSTYSERGIPSGLLERGFLSGPLERSCLLGPMDLSLDPSHFSAPLPGSYVNYIGHKRRVAGLIDVVRKPVQRVWSGAASRMKSAHFNADEGGAKMFNDLTFKVSETLQEDESRNLQWAHGKAGEDRMHVVLSDKNGWLFVGIYDGFNGPDAPDFLMRNLYASVYKELQGLLWDVEENICSETVKSSANKDNTNEQVKGAVANGFHESANGQRKAGKISTPKKTPFWAKRGAKPRRGMSFPSSHYLRDKENYITFADSYSSLHGESANHGSKTFKLTAVDHSAVLEALVCALEATEKAYLDMADQALNENPELALMGSCILVMLMKDEDVYIMNVGDSRAILGQHRKHVSHHKRRFSQEDLQLYNNGDCKENNGARDSMMRMDLERIIEESPLIEQEAFGAPCLSSTSPTTTNLLLSALQLSKDHCTSVEEEVQRIKAEHSDSDLLVNDRVKGTLKVTRAFGAGFLKKPQWNSAILEMFRINYVGSAPYISCSPALRHHRLSKNDHFLILSSDGLNQYLSNQEAVSHVEWFMEMFPEGDPAQHLVEELLFRAAKKAGMDFHQLLDIPQGERRKYHDDVSVMVISLQGRIWRSYS</sequence>
<evidence type="ECO:0000313" key="3">
    <source>
        <dbReference type="Proteomes" id="UP000886520"/>
    </source>
</evidence>
<dbReference type="Gene3D" id="3.60.40.10">
    <property type="entry name" value="PPM-type phosphatase domain"/>
    <property type="match status" value="1"/>
</dbReference>
<dbReference type="PROSITE" id="PS51746">
    <property type="entry name" value="PPM_2"/>
    <property type="match status" value="1"/>
</dbReference>
<feature type="domain" description="PPM-type phosphatase" evidence="1">
    <location>
        <begin position="221"/>
        <end position="699"/>
    </location>
</feature>
<dbReference type="InterPro" id="IPR036457">
    <property type="entry name" value="PPM-type-like_dom_sf"/>
</dbReference>
<gene>
    <name evidence="2" type="ORF">GOP47_0005975</name>
</gene>